<sequence>MTPHTITLAVGAVCRCVDKAGLRHSPRGLHKQKRLSSLLRLNLDSSLKMTCFHSAAVQFLRAKQQSNWSCRWVGFKDSKCNGLRDHADDSTPLKLRRLLLLSSTMA</sequence>
<name>A0A8X6VIR9_TRICX</name>
<comment type="caution">
    <text evidence="1">The sequence shown here is derived from an EMBL/GenBank/DDBJ whole genome shotgun (WGS) entry which is preliminary data.</text>
</comment>
<proteinExistence type="predicted"/>
<gene>
    <name evidence="1" type="primary">NCL1_22034</name>
    <name evidence="1" type="ORF">TNCV_2991511</name>
</gene>
<accession>A0A8X6VIR9</accession>
<dbReference type="EMBL" id="BMAU01021287">
    <property type="protein sequence ID" value="GFY09233.1"/>
    <property type="molecule type" value="Genomic_DNA"/>
</dbReference>
<dbReference type="AlphaFoldDB" id="A0A8X6VIR9"/>
<keyword evidence="2" id="KW-1185">Reference proteome</keyword>
<reference evidence="1" key="1">
    <citation type="submission" date="2020-08" db="EMBL/GenBank/DDBJ databases">
        <title>Multicomponent nature underlies the extraordinary mechanical properties of spider dragline silk.</title>
        <authorList>
            <person name="Kono N."/>
            <person name="Nakamura H."/>
            <person name="Mori M."/>
            <person name="Yoshida Y."/>
            <person name="Ohtoshi R."/>
            <person name="Malay A.D."/>
            <person name="Moran D.A.P."/>
            <person name="Tomita M."/>
            <person name="Numata K."/>
            <person name="Arakawa K."/>
        </authorList>
    </citation>
    <scope>NUCLEOTIDE SEQUENCE</scope>
</reference>
<protein>
    <submittedName>
        <fullName evidence="1">Uncharacterized protein</fullName>
    </submittedName>
</protein>
<dbReference type="Proteomes" id="UP000887159">
    <property type="component" value="Unassembled WGS sequence"/>
</dbReference>
<evidence type="ECO:0000313" key="1">
    <source>
        <dbReference type="EMBL" id="GFY09233.1"/>
    </source>
</evidence>
<organism evidence="1 2">
    <name type="scientific">Trichonephila clavipes</name>
    <name type="common">Golden silk orbweaver</name>
    <name type="synonym">Nephila clavipes</name>
    <dbReference type="NCBI Taxonomy" id="2585209"/>
    <lineage>
        <taxon>Eukaryota</taxon>
        <taxon>Metazoa</taxon>
        <taxon>Ecdysozoa</taxon>
        <taxon>Arthropoda</taxon>
        <taxon>Chelicerata</taxon>
        <taxon>Arachnida</taxon>
        <taxon>Araneae</taxon>
        <taxon>Araneomorphae</taxon>
        <taxon>Entelegynae</taxon>
        <taxon>Araneoidea</taxon>
        <taxon>Nephilidae</taxon>
        <taxon>Trichonephila</taxon>
    </lineage>
</organism>
<evidence type="ECO:0000313" key="2">
    <source>
        <dbReference type="Proteomes" id="UP000887159"/>
    </source>
</evidence>